<sequence length="557" mass="63570">MRDDQEAKLKRWALHNLGRPQNDFMAYMVAETGLQQEQINHWWDNHENFLLNLQTTSKEVGQSFEINKNGSGNHNLECAYPNMSDSTPIPIDNNVIGFEIAPNDGSSSEQPRYDSYRPFSTHSMDYQHYANRFGQSPQQGPDHSDRMSFSDTDSLPSMLSGYGSNSASNRSSGRTCGTTSTLFSVDETQETDPNNATPSSQHYHTMQPMELAPASESQYKSVDGLSASQDTTRNHILESTLQPPTSLRHDSSTNLDSKKLPDIPQNFTRYDCTRCGMIFGRKGAKGDWKRHEETKCQQQKSWHCMIEESAAQMLDTWSCTLCKHPNRNRNEMWYHLIQEHNLANCLGKPLCERSSPRKDKLRVHLKQYHALSEDSTAWEAWYEQLPERKAWGCGFCGDCLLTWDARMANVSEHYQKQCLQKPQWSLTNEIKGLLKQSGNWDVLTPWNTKVGHNEKFYLWSDDDALVLQRKLEYHEGTPQSLVEEAARIAARYSHNSAPKVWPLHESNAVRRAGDLLTKPLRKSPPKRRGGIFYLEPSVGHGKRADYGTRGNNYGGMI</sequence>
<evidence type="ECO:0000313" key="2">
    <source>
        <dbReference type="EMBL" id="TGO89502.1"/>
    </source>
</evidence>
<feature type="region of interest" description="Disordered" evidence="1">
    <location>
        <begin position="132"/>
        <end position="179"/>
    </location>
</feature>
<accession>A0A4Z1KY88</accession>
<gene>
    <name evidence="2" type="ORF">BPOR_0106g00100</name>
</gene>
<organism evidence="2 3">
    <name type="scientific">Botrytis porri</name>
    <dbReference type="NCBI Taxonomy" id="87229"/>
    <lineage>
        <taxon>Eukaryota</taxon>
        <taxon>Fungi</taxon>
        <taxon>Dikarya</taxon>
        <taxon>Ascomycota</taxon>
        <taxon>Pezizomycotina</taxon>
        <taxon>Leotiomycetes</taxon>
        <taxon>Helotiales</taxon>
        <taxon>Sclerotiniaceae</taxon>
        <taxon>Botrytis</taxon>
    </lineage>
</organism>
<name>A0A4Z1KY88_9HELO</name>
<evidence type="ECO:0000256" key="1">
    <source>
        <dbReference type="SAM" id="MobiDB-lite"/>
    </source>
</evidence>
<dbReference type="AlphaFoldDB" id="A0A4Z1KY88"/>
<protein>
    <recommendedName>
        <fullName evidence="4">C2H2-type domain-containing protein</fullName>
    </recommendedName>
</protein>
<feature type="region of interest" description="Disordered" evidence="1">
    <location>
        <begin position="100"/>
        <end position="120"/>
    </location>
</feature>
<evidence type="ECO:0000313" key="3">
    <source>
        <dbReference type="Proteomes" id="UP000297280"/>
    </source>
</evidence>
<comment type="caution">
    <text evidence="2">The sequence shown here is derived from an EMBL/GenBank/DDBJ whole genome shotgun (WGS) entry which is preliminary data.</text>
</comment>
<evidence type="ECO:0008006" key="4">
    <source>
        <dbReference type="Google" id="ProtNLM"/>
    </source>
</evidence>
<dbReference type="EMBL" id="PQXO01000106">
    <property type="protein sequence ID" value="TGO89502.1"/>
    <property type="molecule type" value="Genomic_DNA"/>
</dbReference>
<feature type="region of interest" description="Disordered" evidence="1">
    <location>
        <begin position="241"/>
        <end position="260"/>
    </location>
</feature>
<proteinExistence type="predicted"/>
<reference evidence="2 3" key="1">
    <citation type="submission" date="2017-12" db="EMBL/GenBank/DDBJ databases">
        <title>Comparative genomics of Botrytis spp.</title>
        <authorList>
            <person name="Valero-Jimenez C.A."/>
            <person name="Tapia P."/>
            <person name="Veloso J."/>
            <person name="Silva-Moreno E."/>
            <person name="Staats M."/>
            <person name="Valdes J.H."/>
            <person name="Van Kan J.A.L."/>
        </authorList>
    </citation>
    <scope>NUCLEOTIDE SEQUENCE [LARGE SCALE GENOMIC DNA]</scope>
    <source>
        <strain evidence="2 3">MUCL3349</strain>
    </source>
</reference>
<feature type="compositionally biased region" description="Basic and acidic residues" evidence="1">
    <location>
        <begin position="247"/>
        <end position="260"/>
    </location>
</feature>
<keyword evidence="3" id="KW-1185">Reference proteome</keyword>
<feature type="compositionally biased region" description="Low complexity" evidence="1">
    <location>
        <begin position="160"/>
        <end position="179"/>
    </location>
</feature>
<dbReference type="Proteomes" id="UP000297280">
    <property type="component" value="Unassembled WGS sequence"/>
</dbReference>